<name>L9WZ54_9EURY</name>
<dbReference type="EMBL" id="AOHZ01000065">
    <property type="protein sequence ID" value="ELY53628.1"/>
    <property type="molecule type" value="Genomic_DNA"/>
</dbReference>
<accession>L9WZ54</accession>
<dbReference type="AlphaFoldDB" id="L9WZ54"/>
<protein>
    <submittedName>
        <fullName evidence="2">Uncharacterized protein</fullName>
    </submittedName>
</protein>
<evidence type="ECO:0000256" key="1">
    <source>
        <dbReference type="SAM" id="MobiDB-lite"/>
    </source>
</evidence>
<keyword evidence="3" id="KW-1185">Reference proteome</keyword>
<reference evidence="2 3" key="1">
    <citation type="journal article" date="2014" name="PLoS Genet.">
        <title>Phylogenetically driven sequencing of extremely halophilic archaea reveals strategies for static and dynamic osmo-response.</title>
        <authorList>
            <person name="Becker E.A."/>
            <person name="Seitzer P.M."/>
            <person name="Tritt A."/>
            <person name="Larsen D."/>
            <person name="Krusor M."/>
            <person name="Yao A.I."/>
            <person name="Wu D."/>
            <person name="Madern D."/>
            <person name="Eisen J.A."/>
            <person name="Darling A.E."/>
            <person name="Facciotti M.T."/>
        </authorList>
    </citation>
    <scope>NUCLEOTIDE SEQUENCE [LARGE SCALE GENOMIC DNA]</scope>
    <source>
        <strain evidence="2 3">JCM 12255</strain>
    </source>
</reference>
<proteinExistence type="predicted"/>
<dbReference type="Proteomes" id="UP000011602">
    <property type="component" value="Unassembled WGS sequence"/>
</dbReference>
<evidence type="ECO:0000313" key="2">
    <source>
        <dbReference type="EMBL" id="ELY53628.1"/>
    </source>
</evidence>
<feature type="region of interest" description="Disordered" evidence="1">
    <location>
        <begin position="1"/>
        <end position="37"/>
    </location>
</feature>
<evidence type="ECO:0000313" key="3">
    <source>
        <dbReference type="Proteomes" id="UP000011602"/>
    </source>
</evidence>
<dbReference type="Gene3D" id="1.10.287.1490">
    <property type="match status" value="1"/>
</dbReference>
<comment type="caution">
    <text evidence="2">The sequence shown here is derived from an EMBL/GenBank/DDBJ whole genome shotgun (WGS) entry which is preliminary data.</text>
</comment>
<gene>
    <name evidence="2" type="ORF">C493_13968</name>
</gene>
<sequence length="206" mass="23593">MGLASVAGCLGSDDSDETDDLEDEIEKLESREDELEDEIEALADREETLEDDLEEVKAREAQLEEEQEDFVEERLRILYEAAEGYHDLGRQEYVAAVDYLQDQEWTSAAKFFGVAFRSYDTAQELTFKANELATDEEYAEAREVLQTSNTYAELMKEACDSYSVAAQYYANGDRNRGDDEVATGDQYFEDADQRTFYSLREFEATL</sequence>
<feature type="compositionally biased region" description="Acidic residues" evidence="1">
    <location>
        <begin position="13"/>
        <end position="37"/>
    </location>
</feature>
<organism evidence="2 3">
    <name type="scientific">Natronolimnohabitans innermongolicus JCM 12255</name>
    <dbReference type="NCBI Taxonomy" id="1227499"/>
    <lineage>
        <taxon>Archaea</taxon>
        <taxon>Methanobacteriati</taxon>
        <taxon>Methanobacteriota</taxon>
        <taxon>Stenosarchaea group</taxon>
        <taxon>Halobacteria</taxon>
        <taxon>Halobacteriales</taxon>
        <taxon>Natrialbaceae</taxon>
        <taxon>Natronolimnohabitans</taxon>
    </lineage>
</organism>